<keyword evidence="2" id="KW-1185">Reference proteome</keyword>
<evidence type="ECO:0008006" key="3">
    <source>
        <dbReference type="Google" id="ProtNLM"/>
    </source>
</evidence>
<evidence type="ECO:0000313" key="2">
    <source>
        <dbReference type="Proteomes" id="UP000002209"/>
    </source>
</evidence>
<dbReference type="EMBL" id="AP009153">
    <property type="protein sequence ID" value="BAH38707.1"/>
    <property type="molecule type" value="Genomic_DNA"/>
</dbReference>
<dbReference type="STRING" id="379066.GAU_1665"/>
<proteinExistence type="predicted"/>
<dbReference type="Gene3D" id="3.40.1260.10">
    <property type="entry name" value="DsrEFH-like"/>
    <property type="match status" value="1"/>
</dbReference>
<protein>
    <recommendedName>
        <fullName evidence="3">Twin-arginine translocation signal domain-containing protein</fullName>
    </recommendedName>
</protein>
<gene>
    <name evidence="1" type="ordered locus">GAU_1665</name>
</gene>
<name>C1A8Z7_GEMAT</name>
<evidence type="ECO:0000313" key="1">
    <source>
        <dbReference type="EMBL" id="BAH38707.1"/>
    </source>
</evidence>
<sequence>MTTPSPEPTPSRDRRSFLTRLAGLGAALGLASPRLAEASSVLEQRGAGEDPWVAKLTGKHRVVFHSHMPTDGLAIRWASTFLDTQKSTYGLTDRDSSVVVGLNGRSVGWLFNDAMWTKYPTIGEVMGAPGTKNPHTALVGTLIPRGVIVLACNNSLRASGSRFLPEAQRGDAAARNAFASEVIANLLPGVEIVPAMIVTLQQAQDRGCRYIYAGG</sequence>
<dbReference type="RefSeq" id="WP_012683154.1">
    <property type="nucleotide sequence ID" value="NC_012489.1"/>
</dbReference>
<dbReference type="HOGENOM" id="CLU_104592_0_0_0"/>
<dbReference type="NCBIfam" id="TIGR01409">
    <property type="entry name" value="TAT_signal_seq"/>
    <property type="match status" value="1"/>
</dbReference>
<dbReference type="InterPro" id="IPR006311">
    <property type="entry name" value="TAT_signal"/>
</dbReference>
<dbReference type="Proteomes" id="UP000002209">
    <property type="component" value="Chromosome"/>
</dbReference>
<dbReference type="SUPFAM" id="SSF75169">
    <property type="entry name" value="DsrEFH-like"/>
    <property type="match status" value="1"/>
</dbReference>
<dbReference type="InterPro" id="IPR019546">
    <property type="entry name" value="TAT_signal_bac_arc"/>
</dbReference>
<dbReference type="eggNOG" id="COG1416">
    <property type="taxonomic scope" value="Bacteria"/>
</dbReference>
<dbReference type="InterPro" id="IPR027396">
    <property type="entry name" value="DsrEFH-like"/>
</dbReference>
<dbReference type="PROSITE" id="PS51318">
    <property type="entry name" value="TAT"/>
    <property type="match status" value="1"/>
</dbReference>
<dbReference type="AlphaFoldDB" id="C1A8Z7"/>
<organism evidence="1 2">
    <name type="scientific">Gemmatimonas aurantiaca (strain DSM 14586 / JCM 11422 / NBRC 100505 / T-27)</name>
    <dbReference type="NCBI Taxonomy" id="379066"/>
    <lineage>
        <taxon>Bacteria</taxon>
        <taxon>Pseudomonadati</taxon>
        <taxon>Gemmatimonadota</taxon>
        <taxon>Gemmatimonadia</taxon>
        <taxon>Gemmatimonadales</taxon>
        <taxon>Gemmatimonadaceae</taxon>
        <taxon>Gemmatimonas</taxon>
    </lineage>
</organism>
<reference evidence="2" key="1">
    <citation type="submission" date="2006-03" db="EMBL/GenBank/DDBJ databases">
        <title>Complete genome sequence of Gemmatimonas aurantiaca T-27 that represents a novel phylum Gemmatimonadetes.</title>
        <authorList>
            <person name="Takasaki K."/>
            <person name="Ichikawa N."/>
            <person name="Miura H."/>
            <person name="Matsushita S."/>
            <person name="Watanabe Y."/>
            <person name="Oguchi A."/>
            <person name="Ankai A."/>
            <person name="Yashiro I."/>
            <person name="Takahashi M."/>
            <person name="Terui Y."/>
            <person name="Fukui S."/>
            <person name="Yokoyama H."/>
            <person name="Tanikawa S."/>
            <person name="Hanada S."/>
            <person name="Kamagata Y."/>
            <person name="Fujita N."/>
        </authorList>
    </citation>
    <scope>NUCLEOTIDE SEQUENCE [LARGE SCALE GENOMIC DNA]</scope>
    <source>
        <strain evidence="2">T-27 / DSM 14586 / JCM 11422 / NBRC 100505</strain>
    </source>
</reference>
<dbReference type="OrthoDB" id="1174147at2"/>
<dbReference type="KEGG" id="gau:GAU_1665"/>
<accession>C1A8Z7</accession>